<comment type="caution">
    <text evidence="3">The sequence shown here is derived from an EMBL/GenBank/DDBJ whole genome shotgun (WGS) entry which is preliminary data.</text>
</comment>
<feature type="compositionally biased region" description="Basic and acidic residues" evidence="1">
    <location>
        <begin position="23"/>
        <end position="34"/>
    </location>
</feature>
<dbReference type="AlphaFoldDB" id="A0AAI8Z5R7"/>
<keyword evidence="2" id="KW-1133">Transmembrane helix</keyword>
<evidence type="ECO:0000256" key="2">
    <source>
        <dbReference type="SAM" id="Phobius"/>
    </source>
</evidence>
<proteinExistence type="predicted"/>
<feature type="compositionally biased region" description="Polar residues" evidence="1">
    <location>
        <begin position="1"/>
        <end position="17"/>
    </location>
</feature>
<keyword evidence="4" id="KW-1185">Reference proteome</keyword>
<feature type="region of interest" description="Disordered" evidence="1">
    <location>
        <begin position="1"/>
        <end position="34"/>
    </location>
</feature>
<sequence>MSTTPLSKPYKSSSRASIPSHAHGRELNSETEDLYDKLTERDARIEELEEELQVIRREAAMRSHKIQQLENHLEKAELEIPAVQKHLESKKGELSRTAEDKRRLQLEYDRTVKVLENVTDEIERLKEAEADRGKPTLPLQLNTTFADTPQLHHEELGIAGTHSKAVYELQDGSSGGWSHHRIPCDIDTRISSSFSSDRSVEADRPSPRSAQARGSIAGSDTHESFPEVPVNDCQPLISRLSFQNIQSTSRQPTWSHYITMLTTLLLTTWLLAAFLTSVP</sequence>
<feature type="region of interest" description="Disordered" evidence="1">
    <location>
        <begin position="193"/>
        <end position="228"/>
    </location>
</feature>
<feature type="transmembrane region" description="Helical" evidence="2">
    <location>
        <begin position="254"/>
        <end position="275"/>
    </location>
</feature>
<keyword evidence="2" id="KW-0472">Membrane</keyword>
<dbReference type="EMBL" id="CAVMBE010000080">
    <property type="protein sequence ID" value="CAK4033210.1"/>
    <property type="molecule type" value="Genomic_DNA"/>
</dbReference>
<accession>A0AAI8Z5R7</accession>
<name>A0AAI8Z5R7_9PEZI</name>
<evidence type="ECO:0000256" key="1">
    <source>
        <dbReference type="SAM" id="MobiDB-lite"/>
    </source>
</evidence>
<organism evidence="3 4">
    <name type="scientific">Lecanosticta acicola</name>
    <dbReference type="NCBI Taxonomy" id="111012"/>
    <lineage>
        <taxon>Eukaryota</taxon>
        <taxon>Fungi</taxon>
        <taxon>Dikarya</taxon>
        <taxon>Ascomycota</taxon>
        <taxon>Pezizomycotina</taxon>
        <taxon>Dothideomycetes</taxon>
        <taxon>Dothideomycetidae</taxon>
        <taxon>Mycosphaerellales</taxon>
        <taxon>Mycosphaerellaceae</taxon>
        <taxon>Lecanosticta</taxon>
    </lineage>
</organism>
<gene>
    <name evidence="3" type="ORF">LECACI_7A008368</name>
</gene>
<keyword evidence="2" id="KW-0812">Transmembrane</keyword>
<dbReference type="Proteomes" id="UP001296104">
    <property type="component" value="Unassembled WGS sequence"/>
</dbReference>
<protein>
    <submittedName>
        <fullName evidence="3">Uncharacterized protein</fullName>
    </submittedName>
</protein>
<feature type="non-terminal residue" evidence="3">
    <location>
        <position position="279"/>
    </location>
</feature>
<evidence type="ECO:0000313" key="3">
    <source>
        <dbReference type="EMBL" id="CAK4033210.1"/>
    </source>
</evidence>
<evidence type="ECO:0000313" key="4">
    <source>
        <dbReference type="Proteomes" id="UP001296104"/>
    </source>
</evidence>
<reference evidence="3" key="1">
    <citation type="submission" date="2023-11" db="EMBL/GenBank/DDBJ databases">
        <authorList>
            <person name="Alioto T."/>
            <person name="Alioto T."/>
            <person name="Gomez Garrido J."/>
        </authorList>
    </citation>
    <scope>NUCLEOTIDE SEQUENCE</scope>
</reference>